<dbReference type="InterPro" id="IPR043128">
    <property type="entry name" value="Rev_trsase/Diguanyl_cyclase"/>
</dbReference>
<dbReference type="PANTHER" id="PTHR37984:SF5">
    <property type="entry name" value="PROTEIN NYNRIN-LIKE"/>
    <property type="match status" value="1"/>
</dbReference>
<keyword evidence="5" id="KW-0255">Endonuclease</keyword>
<keyword evidence="3" id="KW-0548">Nucleotidyltransferase</keyword>
<keyword evidence="7" id="KW-0695">RNA-directed DNA polymerase</keyword>
<dbReference type="Pfam" id="PF03732">
    <property type="entry name" value="Retrotrans_gag"/>
    <property type="match status" value="1"/>
</dbReference>
<dbReference type="Pfam" id="PF17917">
    <property type="entry name" value="RT_RNaseH"/>
    <property type="match status" value="1"/>
</dbReference>
<feature type="compositionally biased region" description="Gly residues" evidence="10">
    <location>
        <begin position="544"/>
        <end position="556"/>
    </location>
</feature>
<accession>A0A388JPD3</accession>
<evidence type="ECO:0000259" key="12">
    <source>
        <dbReference type="PROSITE" id="PS50878"/>
    </source>
</evidence>
<dbReference type="CDD" id="cd01647">
    <property type="entry name" value="RT_LTR"/>
    <property type="match status" value="2"/>
</dbReference>
<evidence type="ECO:0000256" key="10">
    <source>
        <dbReference type="SAM" id="MobiDB-lite"/>
    </source>
</evidence>
<evidence type="ECO:0000256" key="6">
    <source>
        <dbReference type="ARBA" id="ARBA00022801"/>
    </source>
</evidence>
<feature type="transmembrane region" description="Helical" evidence="11">
    <location>
        <begin position="7"/>
        <end position="29"/>
    </location>
</feature>
<dbReference type="GO" id="GO:0004519">
    <property type="term" value="F:endonuclease activity"/>
    <property type="evidence" value="ECO:0007669"/>
    <property type="project" value="UniProtKB-KW"/>
</dbReference>
<feature type="region of interest" description="Disordered" evidence="10">
    <location>
        <begin position="540"/>
        <end position="605"/>
    </location>
</feature>
<evidence type="ECO:0000256" key="5">
    <source>
        <dbReference type="ARBA" id="ARBA00022759"/>
    </source>
</evidence>
<sequence>MDDYPMYGLLVGFSLWGTLWRLLFPLGFWHVVTCRVDTRGGASTKPYSKEEEEKMAAILRERKEKKEAKKKALHEEQAAKLKKIEEEMAREKERLKKAEEEKLKEVDEEEEEDETPLQRKRGQYSGSRDEEMEKRISEWVTNLSLGEEEEVAMYISKDDQEAVMRAWEAEKDVVKRQAMEDEKRMEWRLAVMREKKRRIDKAAEAAEDLEEVQKIEEQLAAQTELPKQMQVIAWNRIAVRSIRLGFRDFARELVGVVGAEVGHRLDKTERFCAGAIEGVKAAAPKEEEPRPRREPVKVKFPDSYSGKREENFDNWEANVKTYVHLQQVSPDQQVLIAIHALRDEAASFARSLVRVANCNDDPVAYSSFTPLTDFMKLLRERFADVARSVKASDKLQTIHARKWKSARALKSIMDELVAVPDHGVTETQLVSLFYRAMPEAFRGHFFAKSEDPATTYDSLSREVVAFEAKSESVSTFWHKDLDKGKQWKGRTISGQVKTKDSLVLTLDEGSVDEIPYDQIEWGLEEEDSGVGQGRTYAAVAAGGRPQGGGRGQGQGGWASRSRFQGDQGVGGRGGNRQAGGRGQGPPQTRPRNRSPYRVGGWHPGLPQAEATLHLKEHECRLPSSSGEANTARMFHVSGVENPLAHCCLSAPAFARLVKKEKLEEQVFVAYVRPVTEPTEEKPMDPAIAKLLEEFKDLTEPPTGVVPRPIQHRIEIEPGSRGVVYRMSPRELEELRKQLDELLEKGWIRPSSSPFGAPVLFVPKKEGEQRMCIDYRGLNAITVKNAEPLPRIDDHLDRVQGAKYFSKIDLKSGYHQIEVHPDDQYKTALRTRYGHYEFIVMPFGLTNAPATFQCCMNDLFRPCATSAVPRHSARSAVPRHSVRSQCHVTVQDQQCHVRLSATSTVTSDTMPCKQCHISTATSDTVPRKQCHISSATSDTVPRQTQCHVRHSATSDKVPRQQCHVSNMTGLPGQLPNESLAAYKQRFQAQIEAEEQRQLAVEAARVQAEEAAAAEQLQLQADADADAQARRKEAQDLLQRHEANMIDRLKYWHFEPNGDEATPEEKHKEFLSKLVTRLLYACNYQQSELERQYQDLTQQHQELAQLRRMVQSHEDATQALNARLLDLEQAVPGPAAGASNSAPSSRQLEDRVDHVVAMLGDISTFPAPTTTISSQLHTLKTEVQQLQTTNADGNPKMYKMPTFNLERFDDYMQQDPVLWWEAFTTQLRILPVAKHAYIDALFLNSKGECQTWLSHLATSHGVDAPDLKDQITWEELTRLWKKRFLIDDAPTLAINRLFTMSQGNTTTRDWLTEWQKIAADCTSAMKKLKQALIEYPVLKVTNPSLPFVVTTDASQYGIGAVLQQDDGNGYRPVELMSARMPSEKVATSTYERELYALKQALEHWKHYLLGRHFKVYSDHETLRWLKTQAKMIPKLTRWAAEIDQYDFELKPVKGKYNVVADAPSRRADYFGAIVHYLDIGKDMQQKIREAYAQDPIYNDLIKKVKEAPETEPNYRTTEGFLFEKTNVFDRLCIPSSEEVPGLNLQDNQVLYIYSCALPKPIRGQLVAESKSGKYNYRQFRDLALQQEQMTSQVLLPGDDRRLRAETRARNLETAREAATTVERALAAAAASALAMATSAATSAANSIGQGLGMPTSSQSISNTSRVGTSQMAGSQFSSPPPRTREQMELQQVERIRLRLEEELRQTTKREKEIRDESVRLEDREADKAALEGLDDLTLNNNEKILKASILSMHAYMDSKLDTIQDTLDQILNAMHTPGIRPAVLPSLPFSATTSPYVVQSRPPPSGTSTAALSQTVASSSSSPSIGATPQSPPVSPAGQQFPWYPKTPLKPPPTFSGDKKDETQDTRLRTVRVWVRAKRTLVEEEVITVASYLEGSTTRWLNGLVASKGFGRNMVASGSAGHSGTVAAPNSDPAIAGSSCSFPYVDRKATQISSKYDGKDDIESWISSMRSYFDVQGTPPVTQSSVLGTNVEPAVRGFLEVQAVQSGYRLKLDKLKHNKWTDNMHNLQQYVSKLFATPDLEMTAQSCLDVIKGGCKVFSKIDLKFGYHQIEVDPADQHKTAFKTRDGLYEFIVMPFGLTNAPATFQSLMDKVFRNQINRFVVVYLDDILIFNKSMEEHMRHLEEVLQILKDSQLHLNLEKSEFGRDSVIYLGYRLSAAGLEPKATKVYAIRKWPQPVNVRELRSFLGLASYYRKFVPNFSIIARPLSRLTSKNVSYTWNEECTTALQALKEALASHPVLRIADPKLTFVVTTDASLYGIGAVLQQDDGDDLCPLEFYSKRMPSHKVAASTYMRKLYALREALDHWKHYLLGRHFKVFSYHETLKWIQTQTVPSTTLTRWLHEIVVYDFELRHKKGCYNRVADALSCHPEYMTCLVGS</sequence>
<dbReference type="SUPFAM" id="SSF56672">
    <property type="entry name" value="DNA/RNA polymerases"/>
    <property type="match status" value="3"/>
</dbReference>
<evidence type="ECO:0000256" key="4">
    <source>
        <dbReference type="ARBA" id="ARBA00022722"/>
    </source>
</evidence>
<dbReference type="FunFam" id="3.30.70.270:FF:000020">
    <property type="entry name" value="Transposon Tf2-6 polyprotein-like Protein"/>
    <property type="match status" value="1"/>
</dbReference>
<keyword evidence="11" id="KW-1133">Transmembrane helix</keyword>
<dbReference type="InterPro" id="IPR041577">
    <property type="entry name" value="RT_RNaseH_2"/>
</dbReference>
<keyword evidence="6" id="KW-0378">Hydrolase</keyword>
<keyword evidence="1" id="KW-0645">Protease</keyword>
<dbReference type="InterPro" id="IPR005162">
    <property type="entry name" value="Retrotrans_gag_dom"/>
</dbReference>
<dbReference type="Gramene" id="GBG59645">
    <property type="protein sequence ID" value="GBG59645"/>
    <property type="gene ID" value="CBR_g49909"/>
</dbReference>
<dbReference type="Gene3D" id="3.10.20.370">
    <property type="match status" value="1"/>
</dbReference>
<evidence type="ECO:0000256" key="9">
    <source>
        <dbReference type="SAM" id="Coils"/>
    </source>
</evidence>
<keyword evidence="9" id="KW-0175">Coiled coil</keyword>
<feature type="compositionally biased region" description="Basic and acidic residues" evidence="10">
    <location>
        <begin position="283"/>
        <end position="303"/>
    </location>
</feature>
<dbReference type="GO" id="GO:0006508">
    <property type="term" value="P:proteolysis"/>
    <property type="evidence" value="ECO:0007669"/>
    <property type="project" value="UniProtKB-KW"/>
</dbReference>
<proteinExistence type="predicted"/>
<evidence type="ECO:0000256" key="7">
    <source>
        <dbReference type="ARBA" id="ARBA00022918"/>
    </source>
</evidence>
<keyword evidence="14" id="KW-1185">Reference proteome</keyword>
<dbReference type="InterPro" id="IPR000477">
    <property type="entry name" value="RT_dom"/>
</dbReference>
<evidence type="ECO:0000256" key="3">
    <source>
        <dbReference type="ARBA" id="ARBA00022695"/>
    </source>
</evidence>
<dbReference type="EMBL" id="BFEA01000005">
    <property type="protein sequence ID" value="GBG59645.1"/>
    <property type="molecule type" value="Genomic_DNA"/>
</dbReference>
<feature type="coiled-coil region" evidence="9">
    <location>
        <begin position="1084"/>
        <end position="1128"/>
    </location>
</feature>
<dbReference type="Gene3D" id="3.10.10.10">
    <property type="entry name" value="HIV Type 1 Reverse Transcriptase, subunit A, domain 1"/>
    <property type="match status" value="1"/>
</dbReference>
<feature type="domain" description="Reverse transcriptase" evidence="12">
    <location>
        <begin position="1978"/>
        <end position="2173"/>
    </location>
</feature>
<dbReference type="InterPro" id="IPR041373">
    <property type="entry name" value="RT_RNaseH"/>
</dbReference>
<dbReference type="Proteomes" id="UP000265515">
    <property type="component" value="Unassembled WGS sequence"/>
</dbReference>
<evidence type="ECO:0000256" key="1">
    <source>
        <dbReference type="ARBA" id="ARBA00022670"/>
    </source>
</evidence>
<reference evidence="13 14" key="1">
    <citation type="journal article" date="2018" name="Cell">
        <title>The Chara Genome: Secondary Complexity and Implications for Plant Terrestrialization.</title>
        <authorList>
            <person name="Nishiyama T."/>
            <person name="Sakayama H."/>
            <person name="Vries J.D."/>
            <person name="Buschmann H."/>
            <person name="Saint-Marcoux D."/>
            <person name="Ullrich K.K."/>
            <person name="Haas F.B."/>
            <person name="Vanderstraeten L."/>
            <person name="Becker D."/>
            <person name="Lang D."/>
            <person name="Vosolsobe S."/>
            <person name="Rombauts S."/>
            <person name="Wilhelmsson P.K.I."/>
            <person name="Janitza P."/>
            <person name="Kern R."/>
            <person name="Heyl A."/>
            <person name="Rumpler F."/>
            <person name="Villalobos L.I.A.C."/>
            <person name="Clay J.M."/>
            <person name="Skokan R."/>
            <person name="Toyoda A."/>
            <person name="Suzuki Y."/>
            <person name="Kagoshima H."/>
            <person name="Schijlen E."/>
            <person name="Tajeshwar N."/>
            <person name="Catarino B."/>
            <person name="Hetherington A.J."/>
            <person name="Saltykova A."/>
            <person name="Bonnot C."/>
            <person name="Breuninger H."/>
            <person name="Symeonidi A."/>
            <person name="Radhakrishnan G.V."/>
            <person name="Van Nieuwerburgh F."/>
            <person name="Deforce D."/>
            <person name="Chang C."/>
            <person name="Karol K.G."/>
            <person name="Hedrich R."/>
            <person name="Ulvskov P."/>
            <person name="Glockner G."/>
            <person name="Delwiche C.F."/>
            <person name="Petrasek J."/>
            <person name="Van de Peer Y."/>
            <person name="Friml J."/>
            <person name="Beilby M."/>
            <person name="Dolan L."/>
            <person name="Kohara Y."/>
            <person name="Sugano S."/>
            <person name="Fujiyama A."/>
            <person name="Delaux P.-M."/>
            <person name="Quint M."/>
            <person name="TheiBen G."/>
            <person name="Hagemann M."/>
            <person name="Harholt J."/>
            <person name="Dunand C."/>
            <person name="Zachgo S."/>
            <person name="Langdale J."/>
            <person name="Maumus F."/>
            <person name="Straeten D.V.D."/>
            <person name="Gould S.B."/>
            <person name="Rensing S.A."/>
        </authorList>
    </citation>
    <scope>NUCLEOTIDE SEQUENCE [LARGE SCALE GENOMIC DNA]</scope>
    <source>
        <strain evidence="13 14">S276</strain>
    </source>
</reference>
<feature type="region of interest" description="Disordered" evidence="10">
    <location>
        <begin position="282"/>
        <end position="303"/>
    </location>
</feature>
<feature type="region of interest" description="Disordered" evidence="10">
    <location>
        <begin position="1652"/>
        <end position="1683"/>
    </location>
</feature>
<keyword evidence="8" id="KW-0511">Multifunctional enzyme</keyword>
<gene>
    <name evidence="13" type="ORF">CBR_g49909</name>
</gene>
<dbReference type="FunFam" id="3.10.10.10:FF:000007">
    <property type="entry name" value="Retrovirus-related Pol polyprotein from transposon 17.6-like Protein"/>
    <property type="match status" value="2"/>
</dbReference>
<dbReference type="InterPro" id="IPR050951">
    <property type="entry name" value="Retrovirus_Pol_polyprotein"/>
</dbReference>
<keyword evidence="11" id="KW-0472">Membrane</keyword>
<feature type="region of interest" description="Disordered" evidence="10">
    <location>
        <begin position="1792"/>
        <end position="1863"/>
    </location>
</feature>
<evidence type="ECO:0000313" key="13">
    <source>
        <dbReference type="EMBL" id="GBG59645.1"/>
    </source>
</evidence>
<dbReference type="GO" id="GO:0003964">
    <property type="term" value="F:RNA-directed DNA polymerase activity"/>
    <property type="evidence" value="ECO:0007669"/>
    <property type="project" value="UniProtKB-KW"/>
</dbReference>
<feature type="compositionally biased region" description="Acidic residues" evidence="10">
    <location>
        <begin position="106"/>
        <end position="115"/>
    </location>
</feature>
<keyword evidence="11" id="KW-0812">Transmembrane</keyword>
<keyword evidence="2" id="KW-0808">Transferase</keyword>
<evidence type="ECO:0000256" key="11">
    <source>
        <dbReference type="SAM" id="Phobius"/>
    </source>
</evidence>
<keyword evidence="4" id="KW-0540">Nuclease</keyword>
<feature type="region of interest" description="Disordered" evidence="10">
    <location>
        <begin position="99"/>
        <end position="133"/>
    </location>
</feature>
<feature type="compositionally biased region" description="Low complexity" evidence="10">
    <location>
        <begin position="1805"/>
        <end position="1827"/>
    </location>
</feature>
<dbReference type="Pfam" id="PF00078">
    <property type="entry name" value="RVT_1"/>
    <property type="match status" value="2"/>
</dbReference>
<dbReference type="PANTHER" id="PTHR37984">
    <property type="entry name" value="PROTEIN CBG26694"/>
    <property type="match status" value="1"/>
</dbReference>
<feature type="compositionally biased region" description="Gly residues" evidence="10">
    <location>
        <begin position="567"/>
        <end position="583"/>
    </location>
</feature>
<name>A0A388JPD3_CHABU</name>
<organism evidence="13 14">
    <name type="scientific">Chara braunii</name>
    <name type="common">Braun's stonewort</name>
    <dbReference type="NCBI Taxonomy" id="69332"/>
    <lineage>
        <taxon>Eukaryota</taxon>
        <taxon>Viridiplantae</taxon>
        <taxon>Streptophyta</taxon>
        <taxon>Charophyceae</taxon>
        <taxon>Charales</taxon>
        <taxon>Characeae</taxon>
        <taxon>Chara</taxon>
    </lineage>
</organism>
<dbReference type="PROSITE" id="PS50878">
    <property type="entry name" value="RT_POL"/>
    <property type="match status" value="1"/>
</dbReference>
<dbReference type="GO" id="GO:0008233">
    <property type="term" value="F:peptidase activity"/>
    <property type="evidence" value="ECO:0007669"/>
    <property type="project" value="UniProtKB-KW"/>
</dbReference>
<feature type="compositionally biased region" description="Polar residues" evidence="10">
    <location>
        <begin position="1652"/>
        <end position="1675"/>
    </location>
</feature>
<evidence type="ECO:0000313" key="14">
    <source>
        <dbReference type="Proteomes" id="UP000265515"/>
    </source>
</evidence>
<protein>
    <recommendedName>
        <fullName evidence="12">Reverse transcriptase domain-containing protein</fullName>
    </recommendedName>
</protein>
<dbReference type="Pfam" id="PF17919">
    <property type="entry name" value="RT_RNaseH_2"/>
    <property type="match status" value="1"/>
</dbReference>
<dbReference type="Gene3D" id="3.30.70.270">
    <property type="match status" value="2"/>
</dbReference>
<comment type="caution">
    <text evidence="13">The sequence shown here is derived from an EMBL/GenBank/DDBJ whole genome shotgun (WGS) entry which is preliminary data.</text>
</comment>
<dbReference type="CDD" id="cd09274">
    <property type="entry name" value="RNase_HI_RT_Ty3"/>
    <property type="match status" value="2"/>
</dbReference>
<evidence type="ECO:0000256" key="2">
    <source>
        <dbReference type="ARBA" id="ARBA00022679"/>
    </source>
</evidence>
<dbReference type="InterPro" id="IPR043502">
    <property type="entry name" value="DNA/RNA_pol_sf"/>
</dbReference>
<feature type="coiled-coil region" evidence="9">
    <location>
        <begin position="157"/>
        <end position="225"/>
    </location>
</feature>
<evidence type="ECO:0000256" key="8">
    <source>
        <dbReference type="ARBA" id="ARBA00023268"/>
    </source>
</evidence>